<keyword evidence="11" id="KW-1185">Reference proteome</keyword>
<keyword evidence="4 5" id="KW-0274">FAD</keyword>
<dbReference type="InterPro" id="IPR037069">
    <property type="entry name" value="AcylCoA_DH/ox_N_sf"/>
</dbReference>
<dbReference type="InterPro" id="IPR049426">
    <property type="entry name" value="Acyl-CoA-dh-like_C"/>
</dbReference>
<dbReference type="InterPro" id="IPR009100">
    <property type="entry name" value="AcylCoA_DH/oxidase_NM_dom_sf"/>
</dbReference>
<evidence type="ECO:0000256" key="4">
    <source>
        <dbReference type="ARBA" id="ARBA00022827"/>
    </source>
</evidence>
<evidence type="ECO:0000256" key="3">
    <source>
        <dbReference type="ARBA" id="ARBA00022630"/>
    </source>
</evidence>
<keyword evidence="3 5" id="KW-0285">Flavoprotein</keyword>
<comment type="caution">
    <text evidence="10">The sequence shown here is derived from an EMBL/GenBank/DDBJ whole genome shotgun (WGS) entry which is preliminary data.</text>
</comment>
<feature type="domain" description="Acyl-CoA oxidase/dehydrogenase middle" evidence="7">
    <location>
        <begin position="149"/>
        <end position="245"/>
    </location>
</feature>
<dbReference type="SUPFAM" id="SSF56645">
    <property type="entry name" value="Acyl-CoA dehydrogenase NM domain-like"/>
    <property type="match status" value="1"/>
</dbReference>
<dbReference type="InterPro" id="IPR013786">
    <property type="entry name" value="AcylCoA_DH/ox_N"/>
</dbReference>
<dbReference type="InterPro" id="IPR006091">
    <property type="entry name" value="Acyl-CoA_Oxase/DH_mid-dom"/>
</dbReference>
<sequence length="603" mass="66507">MEATQEKELLRGGQFLVKETKCEDVFTPEDFSEEQNMMKEAVMEFNEREIIAHKPRFEAKDYALTEEVMRKAGELGFLGVAVPEAYGGLGMGFVSTCLTCDYISSGTGSFSTAFGAHTGIGTMPITLYGTEAQKQKYVPKLATGEWFGAYCLTEPGAGSDANSGKTTAELSADGKSYKINGQKMWISNAGFCSVMIVFARIEDDKNITGFIVEYDKNNPNGITLGEEEHKLGIRASSTRQVFFNDTVVPVENMLAGRGEGFKIAMNALNVGRIKLAAACLDSQRRILNTGVQYANERKQFKTPISDFGAIKTKLAKMATDAYAGESATYRAAKNIEDRIALREAAGNTHQEAELKGVEEYAIECSILKVAVSEDVQNCADEGIQIFGGMGFSEETPMEAAWRDARIARIYEGTNEINRMLSVGMLVKKAMKGHVDLLGPAQAVQQELMGIPSFETPDYSELFSEEKAMIAKLKKVFLMVAGAAVQKYGPDMEQHQQLLIAAADILIEIYMAESTILRTEKNAKRTSEKEQAVQIAMSKLYLYNAVSIVEGKGKESIISFAEGDEQRMMLMGLKRFTKYTNYPDIVDLRNEIAEKVKAEGKYCF</sequence>
<dbReference type="InterPro" id="IPR009075">
    <property type="entry name" value="AcylCo_DH/oxidase_C"/>
</dbReference>
<evidence type="ECO:0000313" key="10">
    <source>
        <dbReference type="EMBL" id="GGI57948.1"/>
    </source>
</evidence>
<dbReference type="RefSeq" id="WP_188374865.1">
    <property type="nucleotide sequence ID" value="NZ_BMDQ01000003.1"/>
</dbReference>
<evidence type="ECO:0000313" key="11">
    <source>
        <dbReference type="Proteomes" id="UP000624701"/>
    </source>
</evidence>
<dbReference type="Pfam" id="PF02771">
    <property type="entry name" value="Acyl-CoA_dh_N"/>
    <property type="match status" value="1"/>
</dbReference>
<evidence type="ECO:0000256" key="5">
    <source>
        <dbReference type="RuleBase" id="RU362125"/>
    </source>
</evidence>
<dbReference type="Pfam" id="PF21263">
    <property type="entry name" value="Acyl-CoA-dh_C"/>
    <property type="match status" value="1"/>
</dbReference>
<dbReference type="InterPro" id="IPR036250">
    <property type="entry name" value="AcylCo_DH-like_C"/>
</dbReference>
<organism evidence="10 11">
    <name type="scientific">Winogradskyella haliclonae</name>
    <dbReference type="NCBI Taxonomy" id="2048558"/>
    <lineage>
        <taxon>Bacteria</taxon>
        <taxon>Pseudomonadati</taxon>
        <taxon>Bacteroidota</taxon>
        <taxon>Flavobacteriia</taxon>
        <taxon>Flavobacteriales</taxon>
        <taxon>Flavobacteriaceae</taxon>
        <taxon>Winogradskyella</taxon>
    </lineage>
</organism>
<reference evidence="11" key="1">
    <citation type="journal article" date="2019" name="Int. J. Syst. Evol. Microbiol.">
        <title>The Global Catalogue of Microorganisms (GCM) 10K type strain sequencing project: providing services to taxonomists for standard genome sequencing and annotation.</title>
        <authorList>
            <consortium name="The Broad Institute Genomics Platform"/>
            <consortium name="The Broad Institute Genome Sequencing Center for Infectious Disease"/>
            <person name="Wu L."/>
            <person name="Ma J."/>
        </authorList>
    </citation>
    <scope>NUCLEOTIDE SEQUENCE [LARGE SCALE GENOMIC DNA]</scope>
    <source>
        <strain evidence="11">CCM 8681</strain>
    </source>
</reference>
<dbReference type="InterPro" id="IPR006089">
    <property type="entry name" value="Acyl-CoA_DH_CS"/>
</dbReference>
<evidence type="ECO:0000256" key="2">
    <source>
        <dbReference type="ARBA" id="ARBA00009347"/>
    </source>
</evidence>
<comment type="cofactor">
    <cofactor evidence="1 5">
        <name>FAD</name>
        <dbReference type="ChEBI" id="CHEBI:57692"/>
    </cofactor>
</comment>
<feature type="domain" description="Acyl-CoA dehydrogenase/oxidase C-terminal" evidence="6">
    <location>
        <begin position="258"/>
        <end position="420"/>
    </location>
</feature>
<dbReference type="EMBL" id="BMDQ01000003">
    <property type="protein sequence ID" value="GGI57948.1"/>
    <property type="molecule type" value="Genomic_DNA"/>
</dbReference>
<dbReference type="PROSITE" id="PS00072">
    <property type="entry name" value="ACYL_COA_DH_1"/>
    <property type="match status" value="1"/>
</dbReference>
<feature type="domain" description="Acyl-CoA dehydrogenase/oxidase N-terminal" evidence="8">
    <location>
        <begin position="32"/>
        <end position="145"/>
    </location>
</feature>
<accession>A0ABQ2C2H4</accession>
<evidence type="ECO:0000259" key="6">
    <source>
        <dbReference type="Pfam" id="PF00441"/>
    </source>
</evidence>
<gene>
    <name evidence="10" type="ORF">GCM10011444_22570</name>
</gene>
<dbReference type="PANTHER" id="PTHR43884">
    <property type="entry name" value="ACYL-COA DEHYDROGENASE"/>
    <property type="match status" value="1"/>
</dbReference>
<dbReference type="PANTHER" id="PTHR43884:SF12">
    <property type="entry name" value="ISOVALERYL-COA DEHYDROGENASE, MITOCHONDRIAL-RELATED"/>
    <property type="match status" value="1"/>
</dbReference>
<proteinExistence type="inferred from homology"/>
<evidence type="ECO:0000256" key="1">
    <source>
        <dbReference type="ARBA" id="ARBA00001974"/>
    </source>
</evidence>
<evidence type="ECO:0000259" key="8">
    <source>
        <dbReference type="Pfam" id="PF02771"/>
    </source>
</evidence>
<feature type="domain" description="Acyl-CoA dehydrogenase-like C-terminal" evidence="9">
    <location>
        <begin position="471"/>
        <end position="574"/>
    </location>
</feature>
<keyword evidence="5" id="KW-0560">Oxidoreductase</keyword>
<comment type="similarity">
    <text evidence="2 5">Belongs to the acyl-CoA dehydrogenase family.</text>
</comment>
<dbReference type="Gene3D" id="1.20.140.10">
    <property type="entry name" value="Butyryl-CoA Dehydrogenase, subunit A, domain 3"/>
    <property type="match status" value="2"/>
</dbReference>
<dbReference type="Proteomes" id="UP000624701">
    <property type="component" value="Unassembled WGS sequence"/>
</dbReference>
<dbReference type="Gene3D" id="1.10.540.10">
    <property type="entry name" value="Acyl-CoA dehydrogenase/oxidase, N-terminal domain"/>
    <property type="match status" value="1"/>
</dbReference>
<dbReference type="Pfam" id="PF02770">
    <property type="entry name" value="Acyl-CoA_dh_M"/>
    <property type="match status" value="1"/>
</dbReference>
<dbReference type="Gene3D" id="2.40.110.10">
    <property type="entry name" value="Butyryl-CoA Dehydrogenase, subunit A, domain 2"/>
    <property type="match status" value="1"/>
</dbReference>
<evidence type="ECO:0000259" key="7">
    <source>
        <dbReference type="Pfam" id="PF02770"/>
    </source>
</evidence>
<dbReference type="InterPro" id="IPR046373">
    <property type="entry name" value="Acyl-CoA_Oxase/DH_mid-dom_sf"/>
</dbReference>
<dbReference type="SUPFAM" id="SSF47203">
    <property type="entry name" value="Acyl-CoA dehydrogenase C-terminal domain-like"/>
    <property type="match status" value="1"/>
</dbReference>
<evidence type="ECO:0000259" key="9">
    <source>
        <dbReference type="Pfam" id="PF21263"/>
    </source>
</evidence>
<name>A0ABQ2C2H4_9FLAO</name>
<protein>
    <submittedName>
        <fullName evidence="10">Acyl-CoA dehydrogenase</fullName>
    </submittedName>
</protein>
<dbReference type="Pfam" id="PF00441">
    <property type="entry name" value="Acyl-CoA_dh_1"/>
    <property type="match status" value="1"/>
</dbReference>